<dbReference type="AlphaFoldDB" id="Q7XF99"/>
<sequence length="180" mass="19975">MAHARWVGTGPCEAASRGRPTPVEQLLDGHPYLGIHGIEEAGGVSELAVLGGDDGEADAVYRQQRGGLRPGEESQREASHRPWRSGTVVAVGMWGGGRRTAAVPRWRWRGDILCKFLRDMFGQKPAAKTYGILEFVRDKCRIRQGHILYLRIKSTGTLTNLKTRFWTCTEVKQIFQASAT</sequence>
<gene>
    <name evidence="2" type="ordered locus">LOC_Os10g22200</name>
</gene>
<reference evidence="2" key="3">
    <citation type="submission" date="2006-07" db="EMBL/GenBank/DDBJ databases">
        <authorList>
            <person name="Buell R."/>
        </authorList>
    </citation>
    <scope>NUCLEOTIDE SEQUENCE</scope>
</reference>
<feature type="region of interest" description="Disordered" evidence="1">
    <location>
        <begin position="1"/>
        <end position="20"/>
    </location>
</feature>
<organism evidence="2">
    <name type="scientific">Oryza sativa subsp. japonica</name>
    <name type="common">Rice</name>
    <dbReference type="NCBI Taxonomy" id="39947"/>
    <lineage>
        <taxon>Eukaryota</taxon>
        <taxon>Viridiplantae</taxon>
        <taxon>Streptophyta</taxon>
        <taxon>Embryophyta</taxon>
        <taxon>Tracheophyta</taxon>
        <taxon>Spermatophyta</taxon>
        <taxon>Magnoliopsida</taxon>
        <taxon>Liliopsida</taxon>
        <taxon>Poales</taxon>
        <taxon>Poaceae</taxon>
        <taxon>BOP clade</taxon>
        <taxon>Oryzoideae</taxon>
        <taxon>Oryzeae</taxon>
        <taxon>Oryzinae</taxon>
        <taxon>Oryza</taxon>
        <taxon>Oryza sativa</taxon>
    </lineage>
</organism>
<reference evidence="2" key="2">
    <citation type="submission" date="2003-05" db="EMBL/GenBank/DDBJ databases">
        <authorList>
            <person name="Buell C.R."/>
            <person name="Wing R.A."/>
            <person name="McCombie W.R."/>
            <person name="Messing J."/>
            <person name="Yuan Q."/>
            <person name="Ouyang S."/>
        </authorList>
    </citation>
    <scope>NUCLEOTIDE SEQUENCE</scope>
</reference>
<evidence type="ECO:0000256" key="1">
    <source>
        <dbReference type="SAM" id="MobiDB-lite"/>
    </source>
</evidence>
<accession>Q7XF99</accession>
<proteinExistence type="predicted"/>
<protein>
    <submittedName>
        <fullName evidence="2">Uncharacterized protein</fullName>
    </submittedName>
</protein>
<name>Q7XF99_ORYSJ</name>
<dbReference type="EMBL" id="DP000086">
    <property type="protein sequence ID" value="AAP53349.2"/>
    <property type="molecule type" value="Genomic_DNA"/>
</dbReference>
<evidence type="ECO:0000313" key="2">
    <source>
        <dbReference type="EMBL" id="AAP53349.2"/>
    </source>
</evidence>
<reference evidence="2" key="1">
    <citation type="journal article" date="2003" name="Science">
        <title>In-depth view of structure, activity, and evolution of rice chromosome 10.</title>
        <authorList>
            <consortium name="Rice Chromosome 10 Sequencing Consortium"/>
        </authorList>
    </citation>
    <scope>NUCLEOTIDE SEQUENCE [LARGE SCALE GENOMIC DNA]</scope>
</reference>